<dbReference type="OrthoDB" id="5558582at2759"/>
<accession>A0A1L9ST85</accession>
<keyword evidence="3" id="KW-1185">Reference proteome</keyword>
<dbReference type="Gene3D" id="3.40.50.720">
    <property type="entry name" value="NAD(P)-binding Rossmann-like Domain"/>
    <property type="match status" value="1"/>
</dbReference>
<sequence length="308" mass="32934">MSPISADTSVLVVGLDPAGAECLSRLVEAGVKRFTILSDKRLDETEVAGNEWLSASIGEPVAEAIAGWLSTRSQELTVTTRTEDLSAFVEGSADEIRQFSLVITLCVPREIELALGKILFEASRPLIITRSNEFHGKMRSQFRVHKDTSGPETVVLEGVELENRPEPPTMEKCERVRKAFAAAVDLSSPEMISFLLVVYASGSVFQTVQGYPAAHRPAAVSLAGHEAKVEAMIRKLIEEKGLTHAVVDQEAIKTCCAHGWGALPLAGTVLGAFTATEAIILLTSSGRPLNTVPLNLAAGSALHIPALL</sequence>
<protein>
    <recommendedName>
        <fullName evidence="1">THIF-type NAD/FAD binding fold domain-containing protein</fullName>
    </recommendedName>
</protein>
<evidence type="ECO:0000313" key="2">
    <source>
        <dbReference type="EMBL" id="OJJ50324.1"/>
    </source>
</evidence>
<dbReference type="GO" id="GO:0008641">
    <property type="term" value="F:ubiquitin-like modifier activating enzyme activity"/>
    <property type="evidence" value="ECO:0007669"/>
    <property type="project" value="InterPro"/>
</dbReference>
<dbReference type="AlphaFoldDB" id="A0A1L9ST85"/>
<organism evidence="2 3">
    <name type="scientific">Penicilliopsis zonata CBS 506.65</name>
    <dbReference type="NCBI Taxonomy" id="1073090"/>
    <lineage>
        <taxon>Eukaryota</taxon>
        <taxon>Fungi</taxon>
        <taxon>Dikarya</taxon>
        <taxon>Ascomycota</taxon>
        <taxon>Pezizomycotina</taxon>
        <taxon>Eurotiomycetes</taxon>
        <taxon>Eurotiomycetidae</taxon>
        <taxon>Eurotiales</taxon>
        <taxon>Aspergillaceae</taxon>
        <taxon>Penicilliopsis</taxon>
    </lineage>
</organism>
<dbReference type="SUPFAM" id="SSF69572">
    <property type="entry name" value="Activating enzymes of the ubiquitin-like proteins"/>
    <property type="match status" value="1"/>
</dbReference>
<gene>
    <name evidence="2" type="ORF">ASPZODRAFT_13410</name>
</gene>
<dbReference type="VEuPathDB" id="FungiDB:ASPZODRAFT_13410"/>
<dbReference type="InterPro" id="IPR000594">
    <property type="entry name" value="ThiF_NAD_FAD-bd"/>
</dbReference>
<dbReference type="GeneID" id="34609896"/>
<dbReference type="EMBL" id="KV878337">
    <property type="protein sequence ID" value="OJJ50324.1"/>
    <property type="molecule type" value="Genomic_DNA"/>
</dbReference>
<proteinExistence type="predicted"/>
<dbReference type="STRING" id="1073090.A0A1L9ST85"/>
<name>A0A1L9ST85_9EURO</name>
<evidence type="ECO:0000259" key="1">
    <source>
        <dbReference type="Pfam" id="PF00899"/>
    </source>
</evidence>
<dbReference type="InterPro" id="IPR035985">
    <property type="entry name" value="Ubiquitin-activating_enz"/>
</dbReference>
<dbReference type="RefSeq" id="XP_022584834.1">
    <property type="nucleotide sequence ID" value="XM_022723431.1"/>
</dbReference>
<reference evidence="3" key="1">
    <citation type="journal article" date="2017" name="Genome Biol.">
        <title>Comparative genomics reveals high biological diversity and specific adaptations in the industrially and medically important fungal genus Aspergillus.</title>
        <authorList>
            <person name="de Vries R.P."/>
            <person name="Riley R."/>
            <person name="Wiebenga A."/>
            <person name="Aguilar-Osorio G."/>
            <person name="Amillis S."/>
            <person name="Uchima C.A."/>
            <person name="Anderluh G."/>
            <person name="Asadollahi M."/>
            <person name="Askin M."/>
            <person name="Barry K."/>
            <person name="Battaglia E."/>
            <person name="Bayram O."/>
            <person name="Benocci T."/>
            <person name="Braus-Stromeyer S.A."/>
            <person name="Caldana C."/>
            <person name="Canovas D."/>
            <person name="Cerqueira G.C."/>
            <person name="Chen F."/>
            <person name="Chen W."/>
            <person name="Choi C."/>
            <person name="Clum A."/>
            <person name="Dos Santos R.A."/>
            <person name="Damasio A.R."/>
            <person name="Diallinas G."/>
            <person name="Emri T."/>
            <person name="Fekete E."/>
            <person name="Flipphi M."/>
            <person name="Freyberg S."/>
            <person name="Gallo A."/>
            <person name="Gournas C."/>
            <person name="Habgood R."/>
            <person name="Hainaut M."/>
            <person name="Harispe M.L."/>
            <person name="Henrissat B."/>
            <person name="Hilden K.S."/>
            <person name="Hope R."/>
            <person name="Hossain A."/>
            <person name="Karabika E."/>
            <person name="Karaffa L."/>
            <person name="Karanyi Z."/>
            <person name="Krasevec N."/>
            <person name="Kuo A."/>
            <person name="Kusch H."/>
            <person name="LaButti K."/>
            <person name="Lagendijk E.L."/>
            <person name="Lapidus A."/>
            <person name="Levasseur A."/>
            <person name="Lindquist E."/>
            <person name="Lipzen A."/>
            <person name="Logrieco A.F."/>
            <person name="MacCabe A."/>
            <person name="Maekelae M.R."/>
            <person name="Malavazi I."/>
            <person name="Melin P."/>
            <person name="Meyer V."/>
            <person name="Mielnichuk N."/>
            <person name="Miskei M."/>
            <person name="Molnar A.P."/>
            <person name="Mule G."/>
            <person name="Ngan C.Y."/>
            <person name="Orejas M."/>
            <person name="Orosz E."/>
            <person name="Ouedraogo J.P."/>
            <person name="Overkamp K.M."/>
            <person name="Park H.-S."/>
            <person name="Perrone G."/>
            <person name="Piumi F."/>
            <person name="Punt P.J."/>
            <person name="Ram A.F."/>
            <person name="Ramon A."/>
            <person name="Rauscher S."/>
            <person name="Record E."/>
            <person name="Riano-Pachon D.M."/>
            <person name="Robert V."/>
            <person name="Roehrig J."/>
            <person name="Ruller R."/>
            <person name="Salamov A."/>
            <person name="Salih N.S."/>
            <person name="Samson R.A."/>
            <person name="Sandor E."/>
            <person name="Sanguinetti M."/>
            <person name="Schuetze T."/>
            <person name="Sepcic K."/>
            <person name="Shelest E."/>
            <person name="Sherlock G."/>
            <person name="Sophianopoulou V."/>
            <person name="Squina F.M."/>
            <person name="Sun H."/>
            <person name="Susca A."/>
            <person name="Todd R.B."/>
            <person name="Tsang A."/>
            <person name="Unkles S.E."/>
            <person name="van de Wiele N."/>
            <person name="van Rossen-Uffink D."/>
            <person name="Oliveira J.V."/>
            <person name="Vesth T.C."/>
            <person name="Visser J."/>
            <person name="Yu J.-H."/>
            <person name="Zhou M."/>
            <person name="Andersen M.R."/>
            <person name="Archer D.B."/>
            <person name="Baker S.E."/>
            <person name="Benoit I."/>
            <person name="Brakhage A.A."/>
            <person name="Braus G.H."/>
            <person name="Fischer R."/>
            <person name="Frisvad J.C."/>
            <person name="Goldman G.H."/>
            <person name="Houbraken J."/>
            <person name="Oakley B."/>
            <person name="Pocsi I."/>
            <person name="Scazzocchio C."/>
            <person name="Seiboth B."/>
            <person name="vanKuyk P.A."/>
            <person name="Wortman J."/>
            <person name="Dyer P.S."/>
            <person name="Grigoriev I.V."/>
        </authorList>
    </citation>
    <scope>NUCLEOTIDE SEQUENCE [LARGE SCALE GENOMIC DNA]</scope>
    <source>
        <strain evidence="3">CBS 506.65</strain>
    </source>
</reference>
<feature type="domain" description="THIF-type NAD/FAD binding fold" evidence="1">
    <location>
        <begin position="7"/>
        <end position="288"/>
    </location>
</feature>
<evidence type="ECO:0000313" key="3">
    <source>
        <dbReference type="Proteomes" id="UP000184188"/>
    </source>
</evidence>
<dbReference type="Pfam" id="PF00899">
    <property type="entry name" value="ThiF"/>
    <property type="match status" value="1"/>
</dbReference>
<dbReference type="Proteomes" id="UP000184188">
    <property type="component" value="Unassembled WGS sequence"/>
</dbReference>